<dbReference type="Proteomes" id="UP000694387">
    <property type="component" value="Chromosome 6"/>
</dbReference>
<reference evidence="2 3" key="1">
    <citation type="journal article" date="2020" name="Nat. Commun.">
        <title>Donkey genomes provide new insights into domestication and selection for coat color.</title>
        <authorList>
            <person name="Wang"/>
            <person name="C."/>
            <person name="Li"/>
            <person name="H."/>
            <person name="Guo"/>
            <person name="Y."/>
            <person name="Huang"/>
            <person name="J."/>
            <person name="Sun"/>
            <person name="Y."/>
            <person name="Min"/>
            <person name="J."/>
            <person name="Wang"/>
            <person name="J."/>
            <person name="Fang"/>
            <person name="X."/>
            <person name="Zhao"/>
            <person name="Z."/>
            <person name="Wang"/>
            <person name="S."/>
            <person name="Zhang"/>
            <person name="Y."/>
            <person name="Liu"/>
            <person name="Q."/>
            <person name="Jiang"/>
            <person name="Q."/>
            <person name="Wang"/>
            <person name="X."/>
            <person name="Guo"/>
            <person name="Y."/>
            <person name="Yang"/>
            <person name="C."/>
            <person name="Wang"/>
            <person name="Y."/>
            <person name="Tian"/>
            <person name="F."/>
            <person name="Zhuang"/>
            <person name="G."/>
            <person name="Fan"/>
            <person name="Y."/>
            <person name="Gao"/>
            <person name="Q."/>
            <person name="Li"/>
            <person name="Y."/>
            <person name="Ju"/>
            <person name="Z."/>
            <person name="Li"/>
            <person name="J."/>
            <person name="Li"/>
            <person name="R."/>
            <person name="Hou"/>
            <person name="M."/>
            <person name="Yang"/>
            <person name="G."/>
            <person name="Liu"/>
            <person name="G."/>
            <person name="Liu"/>
            <person name="W."/>
            <person name="Guo"/>
            <person name="J."/>
            <person name="Pan"/>
            <person name="S."/>
            <person name="Fan"/>
            <person name="G."/>
            <person name="Zhang"/>
            <person name="W."/>
            <person name="Zhang"/>
            <person name="R."/>
            <person name="Yu"/>
            <person name="J."/>
            <person name="Zhang"/>
            <person name="X."/>
            <person name="Yin"/>
            <person name="Q."/>
            <person name="Ji"/>
            <person name="C."/>
            <person name="Jin"/>
            <person name="Y."/>
            <person name="Yue"/>
            <person name="G."/>
            <person name="Liu"/>
            <person name="M."/>
            <person name="Xu"/>
            <person name="J."/>
            <person name="Liu"/>
            <person name="S."/>
            <person name="Jordana"/>
            <person name="J."/>
            <person name="Noce"/>
            <person name="A."/>
            <person name="Amills"/>
            <person name="M."/>
            <person name="Wu"/>
            <person name="D.D."/>
            <person name="Li"/>
            <person name="S."/>
            <person name="Zhou"/>
            <person name="X. and Zhong"/>
            <person name="J."/>
        </authorList>
    </citation>
    <scope>NUCLEOTIDE SEQUENCE [LARGE SCALE GENOMIC DNA]</scope>
</reference>
<keyword evidence="1" id="KW-0812">Transmembrane</keyword>
<dbReference type="Ensembl" id="ENSEAST00005007885.2">
    <property type="protein sequence ID" value="ENSEASP00005007226.2"/>
    <property type="gene ID" value="ENSEASG00005005293.2"/>
</dbReference>
<accession>A0A8C4LFG2</accession>
<dbReference type="GO" id="GO:0042552">
    <property type="term" value="P:myelination"/>
    <property type="evidence" value="ECO:0007669"/>
    <property type="project" value="TreeGrafter"/>
</dbReference>
<keyword evidence="3" id="KW-1185">Reference proteome</keyword>
<sequence>MSNPVLATFPRLWEQPDVMDALRSSWAEKESTLKRSEKVFGCWVWILVAAAQVAQPLLQGWVMDLSLTSFLISFMFLLSYLLGFYKKYKSWKVLVRRTRVAQASGSSQTDILGDVRTTALWEGGRTRDQGPETFPGLRPCGTRTFYFCVSPIKL</sequence>
<evidence type="ECO:0000313" key="3">
    <source>
        <dbReference type="Proteomes" id="UP000694387"/>
    </source>
</evidence>
<dbReference type="AlphaFoldDB" id="A0A8C4LFG2"/>
<dbReference type="GeneTree" id="ENSGT00940000161444"/>
<keyword evidence="1" id="KW-1133">Transmembrane helix</keyword>
<reference evidence="2" key="3">
    <citation type="submission" date="2025-09" db="UniProtKB">
        <authorList>
            <consortium name="Ensembl"/>
        </authorList>
    </citation>
    <scope>IDENTIFICATION</scope>
</reference>
<feature type="transmembrane region" description="Helical" evidence="1">
    <location>
        <begin position="39"/>
        <end position="59"/>
    </location>
</feature>
<keyword evidence="1" id="KW-0472">Membrane</keyword>
<dbReference type="GO" id="GO:0019911">
    <property type="term" value="F:structural constituent of myelin sheath"/>
    <property type="evidence" value="ECO:0007669"/>
    <property type="project" value="TreeGrafter"/>
</dbReference>
<reference evidence="2" key="2">
    <citation type="submission" date="2025-08" db="UniProtKB">
        <authorList>
            <consortium name="Ensembl"/>
        </authorList>
    </citation>
    <scope>IDENTIFICATION</scope>
</reference>
<feature type="transmembrane region" description="Helical" evidence="1">
    <location>
        <begin position="65"/>
        <end position="85"/>
    </location>
</feature>
<dbReference type="InterPro" id="IPR050578">
    <property type="entry name" value="MARVEL-CKLF_proteins"/>
</dbReference>
<organism evidence="2 3">
    <name type="scientific">Equus asinus</name>
    <name type="common">Donkey</name>
    <name type="synonym">Equus africanus asinus</name>
    <dbReference type="NCBI Taxonomy" id="9793"/>
    <lineage>
        <taxon>Eukaryota</taxon>
        <taxon>Metazoa</taxon>
        <taxon>Chordata</taxon>
        <taxon>Craniata</taxon>
        <taxon>Vertebrata</taxon>
        <taxon>Euteleostomi</taxon>
        <taxon>Mammalia</taxon>
        <taxon>Eutheria</taxon>
        <taxon>Laurasiatheria</taxon>
        <taxon>Perissodactyla</taxon>
        <taxon>Equidae</taxon>
        <taxon>Equus</taxon>
    </lineage>
</organism>
<proteinExistence type="predicted"/>
<protein>
    <submittedName>
        <fullName evidence="2">Uncharacterized protein</fullName>
    </submittedName>
</protein>
<dbReference type="GO" id="GO:0016020">
    <property type="term" value="C:membrane"/>
    <property type="evidence" value="ECO:0007669"/>
    <property type="project" value="TreeGrafter"/>
</dbReference>
<evidence type="ECO:0000313" key="2">
    <source>
        <dbReference type="Ensembl" id="ENSEASP00005007226.2"/>
    </source>
</evidence>
<name>A0A8C4LFG2_EQUAS</name>
<evidence type="ECO:0000256" key="1">
    <source>
        <dbReference type="SAM" id="Phobius"/>
    </source>
</evidence>
<dbReference type="PANTHER" id="PTHR22776:SF24">
    <property type="entry name" value="MAL-LIKE PROTEIN"/>
    <property type="match status" value="1"/>
</dbReference>
<dbReference type="PANTHER" id="PTHR22776">
    <property type="entry name" value="MARVEL-CONTAINING POTENTIAL LIPID RAFT-ASSOCIATED PROTEIN"/>
    <property type="match status" value="1"/>
</dbReference>